<evidence type="ECO:0000313" key="2">
    <source>
        <dbReference type="Proteomes" id="UP000269793"/>
    </source>
</evidence>
<proteinExistence type="predicted"/>
<gene>
    <name evidence="1" type="ORF">DNF11_3692</name>
</gene>
<dbReference type="AlphaFoldDB" id="A0A3G2SB34"/>
<dbReference type="EMBL" id="CP033154">
    <property type="protein sequence ID" value="AYO44642.1"/>
    <property type="molecule type" value="Genomic_DNA"/>
</dbReference>
<sequence length="102" mass="11023">MSRNASSKAEVIQEWADFDANGATFERGRMEANIQSLCFHEPAGVSDEMKDRHKGVKVKGSDVTSLTSELLVEPEVAEAALVKAGGDLDEAFHLLLQHASVP</sequence>
<name>A0A3G2SB34_MALR7</name>
<reference evidence="1 2" key="1">
    <citation type="submission" date="2018-10" db="EMBL/GenBank/DDBJ databases">
        <title>Complete genome sequence of Malassezia restricta CBS 7877.</title>
        <authorList>
            <person name="Morand S.C."/>
            <person name="Bertignac M."/>
            <person name="Iltis A."/>
            <person name="Kolder I."/>
            <person name="Pirovano W."/>
            <person name="Jourdain R."/>
            <person name="Clavaud C."/>
        </authorList>
    </citation>
    <scope>NUCLEOTIDE SEQUENCE [LARGE SCALE GENOMIC DNA]</scope>
    <source>
        <strain evidence="1 2">CBS 7877</strain>
    </source>
</reference>
<dbReference type="VEuPathDB" id="FungiDB:DNF11_3692"/>
<organism evidence="1 2">
    <name type="scientific">Malassezia restricta (strain ATCC 96810 / NBRC 103918 / CBS 7877)</name>
    <name type="common">Seborrheic dermatitis infection agent</name>
    <dbReference type="NCBI Taxonomy" id="425264"/>
    <lineage>
        <taxon>Eukaryota</taxon>
        <taxon>Fungi</taxon>
        <taxon>Dikarya</taxon>
        <taxon>Basidiomycota</taxon>
        <taxon>Ustilaginomycotina</taxon>
        <taxon>Malasseziomycetes</taxon>
        <taxon>Malasseziales</taxon>
        <taxon>Malasseziaceae</taxon>
        <taxon>Malassezia</taxon>
    </lineage>
</organism>
<evidence type="ECO:0000313" key="1">
    <source>
        <dbReference type="EMBL" id="AYO44642.1"/>
    </source>
</evidence>
<keyword evidence="2" id="KW-1185">Reference proteome</keyword>
<dbReference type="OrthoDB" id="285219at2759"/>
<protein>
    <submittedName>
        <fullName evidence="1">Uncharacterized protein</fullName>
    </submittedName>
</protein>
<dbReference type="Proteomes" id="UP000269793">
    <property type="component" value="Chromosome VII"/>
</dbReference>
<accession>A0A3G2SB34</accession>